<reference evidence="2" key="1">
    <citation type="submission" date="2023-11" db="EMBL/GenBank/DDBJ databases">
        <authorList>
            <person name="De Vega J J."/>
            <person name="De Vega J J."/>
        </authorList>
    </citation>
    <scope>NUCLEOTIDE SEQUENCE</scope>
</reference>
<organism evidence="2 3">
    <name type="scientific">Mycena citricolor</name>
    <dbReference type="NCBI Taxonomy" id="2018698"/>
    <lineage>
        <taxon>Eukaryota</taxon>
        <taxon>Fungi</taxon>
        <taxon>Dikarya</taxon>
        <taxon>Basidiomycota</taxon>
        <taxon>Agaricomycotina</taxon>
        <taxon>Agaricomycetes</taxon>
        <taxon>Agaricomycetidae</taxon>
        <taxon>Agaricales</taxon>
        <taxon>Marasmiineae</taxon>
        <taxon>Mycenaceae</taxon>
        <taxon>Mycena</taxon>
    </lineage>
</organism>
<accession>A0AAD2H443</accession>
<proteinExistence type="predicted"/>
<evidence type="ECO:0000313" key="2">
    <source>
        <dbReference type="EMBL" id="CAK5269624.1"/>
    </source>
</evidence>
<evidence type="ECO:0000313" key="3">
    <source>
        <dbReference type="Proteomes" id="UP001295794"/>
    </source>
</evidence>
<dbReference type="Proteomes" id="UP001295794">
    <property type="component" value="Unassembled WGS sequence"/>
</dbReference>
<keyword evidence="3" id="KW-1185">Reference proteome</keyword>
<evidence type="ECO:0000313" key="1">
    <source>
        <dbReference type="EMBL" id="CAK5268103.1"/>
    </source>
</evidence>
<sequence length="80" mass="9080">MTEARSFWIVPSFKQRSCSECRRPDEPRNSADAKRRSIALRDIGSLVDWTIRTETTSEISFTSLLPVIICCIKYTAPIAS</sequence>
<gene>
    <name evidence="1" type="ORF">MYCIT1_LOCUS11152</name>
    <name evidence="2" type="ORF">MYCIT1_LOCUS13486</name>
</gene>
<protein>
    <submittedName>
        <fullName evidence="2">Uncharacterized protein</fullName>
    </submittedName>
</protein>
<dbReference type="AlphaFoldDB" id="A0AAD2H443"/>
<dbReference type="EMBL" id="CAVNYO010000138">
    <property type="protein sequence ID" value="CAK5268103.1"/>
    <property type="molecule type" value="Genomic_DNA"/>
</dbReference>
<dbReference type="EMBL" id="CAVNYO010000149">
    <property type="protein sequence ID" value="CAK5269624.1"/>
    <property type="molecule type" value="Genomic_DNA"/>
</dbReference>
<name>A0AAD2H443_9AGAR</name>
<comment type="caution">
    <text evidence="2">The sequence shown here is derived from an EMBL/GenBank/DDBJ whole genome shotgun (WGS) entry which is preliminary data.</text>
</comment>